<reference evidence="6" key="1">
    <citation type="submission" date="2023-07" db="EMBL/GenBank/DDBJ databases">
        <authorList>
            <consortium name="CYATHOMIX"/>
        </authorList>
    </citation>
    <scope>NUCLEOTIDE SEQUENCE</scope>
    <source>
        <strain evidence="6">N/A</strain>
    </source>
</reference>
<dbReference type="Pfam" id="PF04882">
    <property type="entry name" value="Peroxin-3"/>
    <property type="match status" value="1"/>
</dbReference>
<evidence type="ECO:0000256" key="4">
    <source>
        <dbReference type="ARBA" id="ARBA00025338"/>
    </source>
</evidence>
<organism evidence="6 7">
    <name type="scientific">Cylicocyclus nassatus</name>
    <name type="common">Nematode worm</name>
    <dbReference type="NCBI Taxonomy" id="53992"/>
    <lineage>
        <taxon>Eukaryota</taxon>
        <taxon>Metazoa</taxon>
        <taxon>Ecdysozoa</taxon>
        <taxon>Nematoda</taxon>
        <taxon>Chromadorea</taxon>
        <taxon>Rhabditida</taxon>
        <taxon>Rhabditina</taxon>
        <taxon>Rhabditomorpha</taxon>
        <taxon>Strongyloidea</taxon>
        <taxon>Strongylidae</taxon>
        <taxon>Cylicocyclus</taxon>
    </lineage>
</organism>
<gene>
    <name evidence="6" type="ORF">CYNAS_LOCUS15533</name>
</gene>
<dbReference type="PANTHER" id="PTHR28080">
    <property type="entry name" value="PEROXISOMAL BIOGENESIS FACTOR 3"/>
    <property type="match status" value="1"/>
</dbReference>
<evidence type="ECO:0000256" key="1">
    <source>
        <dbReference type="ARBA" id="ARBA00011494"/>
    </source>
</evidence>
<dbReference type="InterPro" id="IPR006966">
    <property type="entry name" value="Peroxin-3"/>
</dbReference>
<protein>
    <recommendedName>
        <fullName evidence="2">Peroxisomal biogenesis factor 3</fullName>
    </recommendedName>
    <alternativeName>
        <fullName evidence="5">Peroxisomal assembly protein PEX3</fullName>
    </alternativeName>
</protein>
<dbReference type="PANTHER" id="PTHR28080:SF1">
    <property type="entry name" value="PEROXISOMAL BIOGENESIS FACTOR 3"/>
    <property type="match status" value="1"/>
</dbReference>
<dbReference type="GO" id="GO:0005778">
    <property type="term" value="C:peroxisomal membrane"/>
    <property type="evidence" value="ECO:0007669"/>
    <property type="project" value="InterPro"/>
</dbReference>
<evidence type="ECO:0000313" key="6">
    <source>
        <dbReference type="EMBL" id="CAJ0603550.1"/>
    </source>
</evidence>
<evidence type="ECO:0000313" key="7">
    <source>
        <dbReference type="Proteomes" id="UP001176961"/>
    </source>
</evidence>
<comment type="subunit">
    <text evidence="1">Interacts with PEX19.</text>
</comment>
<keyword evidence="7" id="KW-1185">Reference proteome</keyword>
<dbReference type="AlphaFoldDB" id="A0AA36H3R5"/>
<comment type="caution">
    <text evidence="6">The sequence shown here is derived from an EMBL/GenBank/DDBJ whole genome shotgun (WGS) entry which is preliminary data.</text>
</comment>
<keyword evidence="3" id="KW-0962">Peroxisome biogenesis</keyword>
<dbReference type="GO" id="GO:0045046">
    <property type="term" value="P:protein import into peroxisome membrane"/>
    <property type="evidence" value="ECO:0007669"/>
    <property type="project" value="TreeGrafter"/>
</dbReference>
<dbReference type="EMBL" id="CATQJL010000305">
    <property type="protein sequence ID" value="CAJ0603550.1"/>
    <property type="molecule type" value="Genomic_DNA"/>
</dbReference>
<evidence type="ECO:0000256" key="3">
    <source>
        <dbReference type="ARBA" id="ARBA00022593"/>
    </source>
</evidence>
<proteinExistence type="predicted"/>
<evidence type="ECO:0000256" key="5">
    <source>
        <dbReference type="ARBA" id="ARBA00029630"/>
    </source>
</evidence>
<dbReference type="GO" id="GO:0030674">
    <property type="term" value="F:protein-macromolecule adaptor activity"/>
    <property type="evidence" value="ECO:0007669"/>
    <property type="project" value="TreeGrafter"/>
</dbReference>
<comment type="function">
    <text evidence="4">Involved in peroxisome biosynthesis and integrity. Assembles membrane vesicles before the matrix proteins are translocated. As a docking factor for PEX19, is necessary for the import of peroxisomal membrane proteins in the peroxisomes.</text>
</comment>
<evidence type="ECO:0000256" key="2">
    <source>
        <dbReference type="ARBA" id="ARBA00014294"/>
    </source>
</evidence>
<name>A0AA36H3R5_CYLNA</name>
<dbReference type="Proteomes" id="UP001176961">
    <property type="component" value="Unassembled WGS sequence"/>
</dbReference>
<sequence length="412" mass="45740">MTGTWEFIKKHKGKIIAGGVLISGAAAYMIQRNQETHRFKLANPYQNDFMIQERRRYIFDTNQRACDQSITDIVKELKTRVKLRFDVDALIRKLKENMDLSVEDKVELWDKVKVLSVARILGIAYAYSLLTVTLKAQISILAADLCAQLENPPPPSVFQTLANIKNQVVSYLGLDSSLDLEHTESNDSGVIAGNRRIFVQCTQYLVTSGIAKLLNFIEDVCNEVCSAVSLTDVVNNERIREVLDAADHIISKKDSTFFTDMIAPLSQTERSSSDGVLQLLTRLVRSIETEKCRGALSSLVDFYLTAAVQKIPSDSKPLAKLLPSFSEVFDVIASDAYDSPLQNSLNSSDIYHAMPNERRLLKLAASLANCAPEVAAYGACVARQAEKITKDACADEFSKLIDCAKKLKSKAK</sequence>
<accession>A0AA36H3R5</accession>